<dbReference type="WBParaSite" id="NBR_0000801101-mRNA-1">
    <property type="protein sequence ID" value="NBR_0000801101-mRNA-1"/>
    <property type="gene ID" value="NBR_0000801101"/>
</dbReference>
<reference evidence="6 7" key="2">
    <citation type="submission" date="2018-11" db="EMBL/GenBank/DDBJ databases">
        <authorList>
            <consortium name="Pathogen Informatics"/>
        </authorList>
    </citation>
    <scope>NUCLEOTIDE SEQUENCE [LARGE SCALE GENOMIC DNA]</scope>
</reference>
<dbReference type="SUPFAM" id="SSF54695">
    <property type="entry name" value="POZ domain"/>
    <property type="match status" value="1"/>
</dbReference>
<comment type="function">
    <text evidence="3">Probable essential component of SCF (SKP1-CUL1-F-box protein) E3 ubiquitin-protein ligase complexes, which mediate the ubiquitination and subsequent proteasomal degradation of target proteins. Regulates cell proliferation during embryonic and larval development.</text>
</comment>
<sequence length="163" mass="17831">MALVTLQSSDGVAYSVQKEIAVLSSLVHDVITHCPEEGDAVVPLPKVPSRALGPIVEWMRRKKQSSTQQGTAVAVESECRTRLSDLSNWERVFFNDLSKDVLFLVLNAANYMGIAGLVAVGSSFIAEMISGMTLSEARDFLNIPLDHDSDAGHILEKYPWISI</sequence>
<dbReference type="InterPro" id="IPR001232">
    <property type="entry name" value="SKP1-like"/>
</dbReference>
<dbReference type="InterPro" id="IPR036296">
    <property type="entry name" value="SKP1-like_dim_sf"/>
</dbReference>
<name>A0A0N4XY75_NIPBR</name>
<keyword evidence="7" id="KW-1185">Reference proteome</keyword>
<feature type="transmembrane region" description="Helical" evidence="4">
    <location>
        <begin position="101"/>
        <end position="126"/>
    </location>
</feature>
<dbReference type="Proteomes" id="UP000271162">
    <property type="component" value="Unassembled WGS sequence"/>
</dbReference>
<dbReference type="InterPro" id="IPR016073">
    <property type="entry name" value="Skp1_comp_POZ"/>
</dbReference>
<dbReference type="SMART" id="SM00512">
    <property type="entry name" value="Skp1"/>
    <property type="match status" value="1"/>
</dbReference>
<evidence type="ECO:0000313" key="6">
    <source>
        <dbReference type="EMBL" id="VDL71601.1"/>
    </source>
</evidence>
<proteinExistence type="inferred from homology"/>
<dbReference type="GO" id="GO:0006511">
    <property type="term" value="P:ubiquitin-dependent protein catabolic process"/>
    <property type="evidence" value="ECO:0007669"/>
    <property type="project" value="InterPro"/>
</dbReference>
<evidence type="ECO:0000256" key="1">
    <source>
        <dbReference type="ARBA" id="ARBA00009993"/>
    </source>
</evidence>
<dbReference type="SUPFAM" id="SSF81382">
    <property type="entry name" value="Skp1 dimerisation domain-like"/>
    <property type="match status" value="1"/>
</dbReference>
<dbReference type="GO" id="GO:0016567">
    <property type="term" value="P:protein ubiquitination"/>
    <property type="evidence" value="ECO:0007669"/>
    <property type="project" value="UniProtKB-UniPathway"/>
</dbReference>
<dbReference type="UniPathway" id="UPA00143"/>
<dbReference type="EMBL" id="UYSL01019952">
    <property type="protein sequence ID" value="VDL71601.1"/>
    <property type="molecule type" value="Genomic_DNA"/>
</dbReference>
<keyword evidence="4" id="KW-0812">Transmembrane</keyword>
<comment type="similarity">
    <text evidence="1 3">Belongs to the SKP1 family.</text>
</comment>
<feature type="domain" description="SKP1 component POZ" evidence="5">
    <location>
        <begin position="3"/>
        <end position="63"/>
    </location>
</feature>
<dbReference type="OrthoDB" id="5798495at2759"/>
<evidence type="ECO:0000256" key="4">
    <source>
        <dbReference type="SAM" id="Phobius"/>
    </source>
</evidence>
<protein>
    <recommendedName>
        <fullName evidence="3">Skp1-related protein</fullName>
    </recommendedName>
</protein>
<dbReference type="Gene3D" id="3.30.710.10">
    <property type="entry name" value="Potassium Channel Kv1.1, Chain A"/>
    <property type="match status" value="1"/>
</dbReference>
<dbReference type="Pfam" id="PF03931">
    <property type="entry name" value="Skp1_POZ"/>
    <property type="match status" value="1"/>
</dbReference>
<evidence type="ECO:0000313" key="7">
    <source>
        <dbReference type="Proteomes" id="UP000271162"/>
    </source>
</evidence>
<evidence type="ECO:0000256" key="3">
    <source>
        <dbReference type="PIRNR" id="PIRNR028729"/>
    </source>
</evidence>
<evidence type="ECO:0000256" key="2">
    <source>
        <dbReference type="ARBA" id="ARBA00022786"/>
    </source>
</evidence>
<evidence type="ECO:0000313" key="8">
    <source>
        <dbReference type="WBParaSite" id="NBR_0000801101-mRNA-1"/>
    </source>
</evidence>
<reference evidence="8" key="1">
    <citation type="submission" date="2017-02" db="UniProtKB">
        <authorList>
            <consortium name="WormBaseParasite"/>
        </authorList>
    </citation>
    <scope>IDENTIFICATION</scope>
</reference>
<keyword evidence="4" id="KW-1133">Transmembrane helix</keyword>
<dbReference type="STRING" id="27835.A0A0N4XY75"/>
<dbReference type="InterPro" id="IPR016897">
    <property type="entry name" value="SKP1"/>
</dbReference>
<organism evidence="8">
    <name type="scientific">Nippostrongylus brasiliensis</name>
    <name type="common">Rat hookworm</name>
    <dbReference type="NCBI Taxonomy" id="27835"/>
    <lineage>
        <taxon>Eukaryota</taxon>
        <taxon>Metazoa</taxon>
        <taxon>Ecdysozoa</taxon>
        <taxon>Nematoda</taxon>
        <taxon>Chromadorea</taxon>
        <taxon>Rhabditida</taxon>
        <taxon>Rhabditina</taxon>
        <taxon>Rhabditomorpha</taxon>
        <taxon>Strongyloidea</taxon>
        <taxon>Heligmosomidae</taxon>
        <taxon>Nippostrongylus</taxon>
    </lineage>
</organism>
<comment type="pathway">
    <text evidence="3">Protein modification; protein ubiquitination.</text>
</comment>
<gene>
    <name evidence="6" type="ORF">NBR_LOCUS8012</name>
</gene>
<dbReference type="AlphaFoldDB" id="A0A0N4XY75"/>
<dbReference type="OMA" id="EWMRRKK"/>
<keyword evidence="2 3" id="KW-0833">Ubl conjugation pathway</keyword>
<dbReference type="InterPro" id="IPR011333">
    <property type="entry name" value="SKP1/BTB/POZ_sf"/>
</dbReference>
<accession>A0A0N4XY75</accession>
<evidence type="ECO:0000259" key="5">
    <source>
        <dbReference type="Pfam" id="PF03931"/>
    </source>
</evidence>
<dbReference type="PANTHER" id="PTHR11165">
    <property type="entry name" value="SKP1"/>
    <property type="match status" value="1"/>
</dbReference>
<keyword evidence="4" id="KW-0472">Membrane</keyword>
<dbReference type="PIRSF" id="PIRSF028729">
    <property type="entry name" value="E3_ubiquit_lig_SCF_Skp"/>
    <property type="match status" value="1"/>
</dbReference>